<keyword evidence="1 2" id="KW-0378">Hydrolase</keyword>
<dbReference type="Pfam" id="PF02834">
    <property type="entry name" value="LigT_PEase"/>
    <property type="match status" value="1"/>
</dbReference>
<evidence type="ECO:0000313" key="4">
    <source>
        <dbReference type="EMBL" id="TRY14723.1"/>
    </source>
</evidence>
<comment type="caution">
    <text evidence="4">The sequence shown here is derived from an EMBL/GenBank/DDBJ whole genome shotgun (WGS) entry which is preliminary data.</text>
</comment>
<comment type="similarity">
    <text evidence="2">Belongs to the 2H phosphoesterase superfamily. ThpR family.</text>
</comment>
<dbReference type="InterPro" id="IPR009097">
    <property type="entry name" value="Cyclic_Pdiesterase"/>
</dbReference>
<accession>A0A553JQK7</accession>
<dbReference type="SUPFAM" id="SSF55144">
    <property type="entry name" value="LigT-like"/>
    <property type="match status" value="1"/>
</dbReference>
<evidence type="ECO:0000259" key="3">
    <source>
        <dbReference type="Pfam" id="PF02834"/>
    </source>
</evidence>
<dbReference type="EMBL" id="VKGK01000008">
    <property type="protein sequence ID" value="TRY14723.1"/>
    <property type="molecule type" value="Genomic_DNA"/>
</dbReference>
<reference evidence="5" key="1">
    <citation type="submission" date="2019-07" db="EMBL/GenBank/DDBJ databases">
        <title>Shewanella sp. YLB-08 draft genomic sequence.</title>
        <authorList>
            <person name="Yu L."/>
        </authorList>
    </citation>
    <scope>NUCLEOTIDE SEQUENCE [LARGE SCALE GENOMIC DNA]</scope>
    <source>
        <strain evidence="5">JCM 20706</strain>
    </source>
</reference>
<proteinExistence type="inferred from homology"/>
<dbReference type="RefSeq" id="WP_143564122.1">
    <property type="nucleotide sequence ID" value="NZ_BMPL01000006.1"/>
</dbReference>
<dbReference type="PANTHER" id="PTHR35561">
    <property type="entry name" value="RNA 2',3'-CYCLIC PHOSPHODIESTERASE"/>
    <property type="match status" value="1"/>
</dbReference>
<sequence length="196" mass="22177">MKRLFLGIAPTQAQLTRLSTLQTELNIDGKKVSPTNFHMTLAFLGLLDMHSQYKLQHMLDIRHSSSAHRWPAFSVTLDTLTLFRKPQVLCLSGKIEDPHLQLIIDDCRALMLQIGMDIAARESSEVPKNLIPQEPPIAFIPHVSLFRKAKYLPEQSPPLSLTLTPEKVHLYVSTSTPDGVKYQILQSWPLSKRSSQ</sequence>
<dbReference type="OrthoDB" id="7061261at2"/>
<evidence type="ECO:0000313" key="5">
    <source>
        <dbReference type="Proteomes" id="UP000318126"/>
    </source>
</evidence>
<dbReference type="InterPro" id="IPR004175">
    <property type="entry name" value="RNA_CPDase"/>
</dbReference>
<dbReference type="AlphaFoldDB" id="A0A553JQK7"/>
<dbReference type="EC" id="3.1.4.58" evidence="2"/>
<gene>
    <name evidence="4" type="ORF">FN961_08470</name>
</gene>
<evidence type="ECO:0000256" key="1">
    <source>
        <dbReference type="ARBA" id="ARBA00022801"/>
    </source>
</evidence>
<evidence type="ECO:0000256" key="2">
    <source>
        <dbReference type="HAMAP-Rule" id="MF_01940"/>
    </source>
</evidence>
<dbReference type="GO" id="GO:0004113">
    <property type="term" value="F:2',3'-cyclic-nucleotide 3'-phosphodiesterase activity"/>
    <property type="evidence" value="ECO:0007669"/>
    <property type="project" value="InterPro"/>
</dbReference>
<comment type="caution">
    <text evidence="2">Lacks conserved residue(s) required for the propagation of feature annotation.</text>
</comment>
<dbReference type="Proteomes" id="UP000318126">
    <property type="component" value="Unassembled WGS sequence"/>
</dbReference>
<feature type="domain" description="Phosphoesterase HXTX" evidence="3">
    <location>
        <begin position="11"/>
        <end position="88"/>
    </location>
</feature>
<feature type="active site" description="Proton acceptor" evidence="2">
    <location>
        <position position="142"/>
    </location>
</feature>
<comment type="catalytic activity">
    <reaction evidence="2">
        <text>a 3'-end 2',3'-cyclophospho-ribonucleotide-RNA + H2O = a 3'-end 2'-phospho-ribonucleotide-RNA + H(+)</text>
        <dbReference type="Rhea" id="RHEA:11828"/>
        <dbReference type="Rhea" id="RHEA-COMP:10464"/>
        <dbReference type="Rhea" id="RHEA-COMP:17353"/>
        <dbReference type="ChEBI" id="CHEBI:15377"/>
        <dbReference type="ChEBI" id="CHEBI:15378"/>
        <dbReference type="ChEBI" id="CHEBI:83064"/>
        <dbReference type="ChEBI" id="CHEBI:173113"/>
        <dbReference type="EC" id="3.1.4.58"/>
    </reaction>
</comment>
<dbReference type="InterPro" id="IPR014051">
    <property type="entry name" value="Phosphoesterase_HXTX"/>
</dbReference>
<dbReference type="Gene3D" id="3.90.1140.10">
    <property type="entry name" value="Cyclic phosphodiesterase"/>
    <property type="match status" value="1"/>
</dbReference>
<dbReference type="GO" id="GO:0008664">
    <property type="term" value="F:RNA 2',3'-cyclic 3'-phosphodiesterase activity"/>
    <property type="evidence" value="ECO:0007669"/>
    <property type="project" value="UniProtKB-EC"/>
</dbReference>
<feature type="active site" description="Proton donor" evidence="2">
    <location>
        <position position="38"/>
    </location>
</feature>
<keyword evidence="5" id="KW-1185">Reference proteome</keyword>
<protein>
    <recommendedName>
        <fullName evidence="2">RNA 2',3'-cyclic phosphodiesterase</fullName>
        <shortName evidence="2">RNA 2',3'-CPDase</shortName>
        <ecNumber evidence="2">3.1.4.58</ecNumber>
    </recommendedName>
</protein>
<name>A0A553JQK7_SHEHA</name>
<comment type="function">
    <text evidence="2">Hydrolyzes RNA 2',3'-cyclic phosphodiester to an RNA 2'-phosphomonoester.</text>
</comment>
<organism evidence="4 5">
    <name type="scientific">Shewanella hanedai</name>
    <name type="common">Alteromonas hanedai</name>
    <dbReference type="NCBI Taxonomy" id="25"/>
    <lineage>
        <taxon>Bacteria</taxon>
        <taxon>Pseudomonadati</taxon>
        <taxon>Pseudomonadota</taxon>
        <taxon>Gammaproteobacteria</taxon>
        <taxon>Alteromonadales</taxon>
        <taxon>Shewanellaceae</taxon>
        <taxon>Shewanella</taxon>
    </lineage>
</organism>
<dbReference type="PANTHER" id="PTHR35561:SF1">
    <property type="entry name" value="RNA 2',3'-CYCLIC PHOSPHODIESTERASE"/>
    <property type="match status" value="1"/>
</dbReference>
<dbReference type="HAMAP" id="MF_01940">
    <property type="entry name" value="RNA_CPDase"/>
    <property type="match status" value="1"/>
</dbReference>
<feature type="short sequence motif" description="HXTX 1" evidence="2">
    <location>
        <begin position="38"/>
        <end position="41"/>
    </location>
</feature>